<evidence type="ECO:0000256" key="6">
    <source>
        <dbReference type="ARBA" id="ARBA00022840"/>
    </source>
</evidence>
<dbReference type="InterPro" id="IPR027417">
    <property type="entry name" value="P-loop_NTPase"/>
</dbReference>
<dbReference type="Proteomes" id="UP001498398">
    <property type="component" value="Unassembled WGS sequence"/>
</dbReference>
<keyword evidence="13" id="KW-1185">Reference proteome</keyword>
<dbReference type="PROSITE" id="PS00211">
    <property type="entry name" value="ABC_TRANSPORTER_1"/>
    <property type="match status" value="1"/>
</dbReference>
<evidence type="ECO:0000256" key="2">
    <source>
        <dbReference type="ARBA" id="ARBA00006012"/>
    </source>
</evidence>
<dbReference type="Pfam" id="PF01061">
    <property type="entry name" value="ABC2_membrane"/>
    <property type="match status" value="2"/>
</dbReference>
<protein>
    <submittedName>
        <fullName evidence="12">Multidrug resistance protein</fullName>
    </submittedName>
</protein>
<dbReference type="InterPro" id="IPR003593">
    <property type="entry name" value="AAA+_ATPase"/>
</dbReference>
<dbReference type="CDD" id="cd03232">
    <property type="entry name" value="ABCG_PDR_domain2"/>
    <property type="match status" value="1"/>
</dbReference>
<organism evidence="12 13">
    <name type="scientific">Marasmiellus scandens</name>
    <dbReference type="NCBI Taxonomy" id="2682957"/>
    <lineage>
        <taxon>Eukaryota</taxon>
        <taxon>Fungi</taxon>
        <taxon>Dikarya</taxon>
        <taxon>Basidiomycota</taxon>
        <taxon>Agaricomycotina</taxon>
        <taxon>Agaricomycetes</taxon>
        <taxon>Agaricomycetidae</taxon>
        <taxon>Agaricales</taxon>
        <taxon>Marasmiineae</taxon>
        <taxon>Omphalotaceae</taxon>
        <taxon>Marasmiellus</taxon>
    </lineage>
</organism>
<accession>A0ABR1JM69</accession>
<dbReference type="Pfam" id="PF14510">
    <property type="entry name" value="ABC_trans_N"/>
    <property type="match status" value="1"/>
</dbReference>
<feature type="domain" description="ABC transporter" evidence="11">
    <location>
        <begin position="127"/>
        <end position="381"/>
    </location>
</feature>
<dbReference type="InterPro" id="IPR034001">
    <property type="entry name" value="ABCG_PDR_1"/>
</dbReference>
<name>A0ABR1JM69_9AGAR</name>
<feature type="transmembrane region" description="Helical" evidence="10">
    <location>
        <begin position="1178"/>
        <end position="1201"/>
    </location>
</feature>
<dbReference type="CDD" id="cd03233">
    <property type="entry name" value="ABCG_PDR_domain1"/>
    <property type="match status" value="1"/>
</dbReference>
<comment type="similarity">
    <text evidence="2">Belongs to the ABC transporter superfamily. ABCG family. PDR (TC 3.A.1.205) subfamily.</text>
</comment>
<dbReference type="SMART" id="SM00382">
    <property type="entry name" value="AAA"/>
    <property type="match status" value="2"/>
</dbReference>
<evidence type="ECO:0000259" key="11">
    <source>
        <dbReference type="PROSITE" id="PS50893"/>
    </source>
</evidence>
<dbReference type="EMBL" id="JBANRG010000012">
    <property type="protein sequence ID" value="KAK7461903.1"/>
    <property type="molecule type" value="Genomic_DNA"/>
</dbReference>
<feature type="transmembrane region" description="Helical" evidence="10">
    <location>
        <begin position="1268"/>
        <end position="1291"/>
    </location>
</feature>
<dbReference type="InterPro" id="IPR010929">
    <property type="entry name" value="PDR_CDR_ABC"/>
</dbReference>
<keyword evidence="5" id="KW-0547">Nucleotide-binding</keyword>
<feature type="domain" description="ABC transporter" evidence="11">
    <location>
        <begin position="809"/>
        <end position="1051"/>
    </location>
</feature>
<keyword evidence="7 10" id="KW-1133">Transmembrane helix</keyword>
<dbReference type="SUPFAM" id="SSF52540">
    <property type="entry name" value="P-loop containing nucleoside triphosphate hydrolases"/>
    <property type="match status" value="2"/>
</dbReference>
<reference evidence="12 13" key="1">
    <citation type="submission" date="2024-01" db="EMBL/GenBank/DDBJ databases">
        <title>A draft genome for the cacao thread blight pathogen Marasmiellus scandens.</title>
        <authorList>
            <person name="Baruah I.K."/>
            <person name="Leung J."/>
            <person name="Bukari Y."/>
            <person name="Amoako-Attah I."/>
            <person name="Meinhardt L.W."/>
            <person name="Bailey B.A."/>
            <person name="Cohen S.P."/>
        </authorList>
    </citation>
    <scope>NUCLEOTIDE SEQUENCE [LARGE SCALE GENOMIC DNA]</scope>
    <source>
        <strain evidence="12 13">GH-19</strain>
    </source>
</reference>
<feature type="transmembrane region" description="Helical" evidence="10">
    <location>
        <begin position="730"/>
        <end position="749"/>
    </location>
</feature>
<evidence type="ECO:0000256" key="10">
    <source>
        <dbReference type="SAM" id="Phobius"/>
    </source>
</evidence>
<keyword evidence="3" id="KW-0813">Transport</keyword>
<evidence type="ECO:0000256" key="7">
    <source>
        <dbReference type="ARBA" id="ARBA00022989"/>
    </source>
</evidence>
<comment type="caution">
    <text evidence="12">The sequence shown here is derived from an EMBL/GenBank/DDBJ whole genome shotgun (WGS) entry which is preliminary data.</text>
</comment>
<evidence type="ECO:0000313" key="13">
    <source>
        <dbReference type="Proteomes" id="UP001498398"/>
    </source>
</evidence>
<feature type="transmembrane region" description="Helical" evidence="10">
    <location>
        <begin position="1147"/>
        <end position="1166"/>
    </location>
</feature>
<gene>
    <name evidence="12" type="primary">CDR1_2</name>
    <name evidence="12" type="ORF">VKT23_008335</name>
</gene>
<feature type="transmembrane region" description="Helical" evidence="10">
    <location>
        <begin position="600"/>
        <end position="622"/>
    </location>
</feature>
<sequence>MSQSSQSEKNDRPPTGESDSSAEYSGDTQLNPNVREEITALARTVTGLTQHQAQFGDEENPFESDPELDPRSGKFDFHKWIRTLVSILDRHPDHNTILGAGVAFTNMNVHGYGTPTDHQKTVGNILLDLPGMARNLLGRKGERIDILRNFEGLVKQGELLVVLGPPGSGCTTLLKTISGETHGLYVDEDININYQGIPWDLMHTDFRGEAIYNAENDIHFPHLTVGQTLSFAARARTPHTRLPGVSRADFAQHSRDVIMTVFGLAHTENTKVGNDFIRGVSGGERKRVSIAEAALSGSPIQCWDNSTRGLDSATALEFVKTVRLASDYVGCTSIVAIYQASQAIYDLFDKVTVLYEGRQIYFGRIGDAKQFFVDMGFLCPERQTTADFLTSLTNPLERQARPGFENLVPRTPDEFAKRWQESDERKKLLQEIDEWNRKYPLGGEQLDRFRFLRRLSQAKGMRPRSPFTISVPMQIGLCLERGFQRLRGEMSLFYTTVFGNFITALLVSSAFYNLKGNTDSFYFRGALLFFAILMNALQSMLEILTLYEQRPIIEKHARMALYHPASEAVASMITDLPTKILTALAFNITLYFMANLRRTASAFFIFFLFSFMCTSCMSMIFRTIGASSRSISQAMAPAAFMILALIIYTGFTIPTSDMLGWARWINYVDPIGYAFESLMINEFNDRDFPCSTFVPGGSGYESISGTERTCSAVGGEPGSTVVNGLRYLDLRYGILFAFTIFFCGTYILAAEFISSSKSKGEVLVFRRGHVPVVKRSDDEESGSAGEKAQTAQIDNTDASVNLQKQTAIFHWEDVCYDVKIKGQPRRILDHVDGWVQPGTLTALMGASGAGKTTLLDTLASRVTMGVVTGNMFVDGRQRDDSFQRKTGYVQQQDLHLQTSTVREALVFSARLRQPKDVPDAEKVAYCNEVIRLLGMEAYADAVVGVPGEGLNVEQRKRLTIGVELAAKPQLLLFLDEPTSGLDSQTAWSICTLLRKLANNGQAILCTIHQPSSLLFQEFDRLLFLARGGRTVYFGEIGENSRTLIDYFVRQGAHPCPPDANPAEWMLDVIGAAPGSVAKKDYAQVWKESPEYVEVKKELARKRELANTKPTESNGSSDKSEFAAPFTKQLWYCLHRVFQQLWRTPTYIYSKVILCTISSLFIGFSFFKADNNAQGLQNQMFAIFMLLTIFVNLVEQIMPAFVTQRSLYEVRERPSKAYSWKAFMLSNILVELPWNAFVGVIIFFCWYYPIGLYRNAEVTDTTTEREGLMFLFVLSFMLFTSTFTHMIIAASPNAETGGAISNQLFTLCLVFCGVLVTPHALPGFWMFMYRVSPFTYLLDGMLSTGVANAPAYCSNVEISTFNPPSGQTCGQYMQEFLTRRGTGAILNPNATSGCQYCATTDTNSFLRSVSSSYHLRWRNFGLMWAYITFNIFAALFLYWLVRVPKKTRSKRV</sequence>
<feature type="transmembrane region" description="Helical" evidence="10">
    <location>
        <begin position="526"/>
        <end position="547"/>
    </location>
</feature>
<dbReference type="Pfam" id="PF19055">
    <property type="entry name" value="ABC2_membrane_7"/>
    <property type="match status" value="1"/>
</dbReference>
<dbReference type="Pfam" id="PF06422">
    <property type="entry name" value="PDR_CDR"/>
    <property type="match status" value="1"/>
</dbReference>
<evidence type="ECO:0000256" key="3">
    <source>
        <dbReference type="ARBA" id="ARBA00022448"/>
    </source>
</evidence>
<evidence type="ECO:0000256" key="9">
    <source>
        <dbReference type="SAM" id="MobiDB-lite"/>
    </source>
</evidence>
<keyword evidence="8 10" id="KW-0472">Membrane</keyword>
<evidence type="ECO:0000256" key="5">
    <source>
        <dbReference type="ARBA" id="ARBA00022741"/>
    </source>
</evidence>
<evidence type="ECO:0000256" key="4">
    <source>
        <dbReference type="ARBA" id="ARBA00022692"/>
    </source>
</evidence>
<comment type="subcellular location">
    <subcellularLocation>
        <location evidence="1">Membrane</location>
        <topology evidence="1">Multi-pass membrane protein</topology>
    </subcellularLocation>
</comment>
<feature type="transmembrane region" description="Helical" evidence="10">
    <location>
        <begin position="1303"/>
        <end position="1327"/>
    </location>
</feature>
<dbReference type="PROSITE" id="PS50893">
    <property type="entry name" value="ABC_TRANSPORTER_2"/>
    <property type="match status" value="2"/>
</dbReference>
<feature type="compositionally biased region" description="Polar residues" evidence="9">
    <location>
        <begin position="17"/>
        <end position="32"/>
    </location>
</feature>
<dbReference type="Gene3D" id="3.40.50.300">
    <property type="entry name" value="P-loop containing nucleotide triphosphate hydrolases"/>
    <property type="match status" value="2"/>
</dbReference>
<dbReference type="InterPro" id="IPR043926">
    <property type="entry name" value="ABCG_dom"/>
</dbReference>
<feature type="region of interest" description="Disordered" evidence="9">
    <location>
        <begin position="775"/>
        <end position="796"/>
    </location>
</feature>
<dbReference type="PANTHER" id="PTHR19241">
    <property type="entry name" value="ATP-BINDING CASSETTE TRANSPORTER"/>
    <property type="match status" value="1"/>
</dbReference>
<dbReference type="InterPro" id="IPR003439">
    <property type="entry name" value="ABC_transporter-like_ATP-bd"/>
</dbReference>
<feature type="transmembrane region" description="Helical" evidence="10">
    <location>
        <begin position="568"/>
        <end position="594"/>
    </location>
</feature>
<feature type="transmembrane region" description="Helical" evidence="10">
    <location>
        <begin position="1222"/>
        <end position="1248"/>
    </location>
</feature>
<evidence type="ECO:0000256" key="8">
    <source>
        <dbReference type="ARBA" id="ARBA00023136"/>
    </source>
</evidence>
<dbReference type="Pfam" id="PF00005">
    <property type="entry name" value="ABC_tran"/>
    <property type="match status" value="2"/>
</dbReference>
<evidence type="ECO:0000256" key="1">
    <source>
        <dbReference type="ARBA" id="ARBA00004141"/>
    </source>
</evidence>
<keyword evidence="4 10" id="KW-0812">Transmembrane</keyword>
<dbReference type="InterPro" id="IPR013525">
    <property type="entry name" value="ABC2_TM"/>
</dbReference>
<feature type="transmembrane region" description="Helical" evidence="10">
    <location>
        <begin position="634"/>
        <end position="653"/>
    </location>
</feature>
<feature type="region of interest" description="Disordered" evidence="9">
    <location>
        <begin position="1"/>
        <end position="45"/>
    </location>
</feature>
<proteinExistence type="inferred from homology"/>
<feature type="transmembrane region" description="Helical" evidence="10">
    <location>
        <begin position="1422"/>
        <end position="1440"/>
    </location>
</feature>
<dbReference type="InterPro" id="IPR029481">
    <property type="entry name" value="ABC_trans_N"/>
</dbReference>
<evidence type="ECO:0000313" key="12">
    <source>
        <dbReference type="EMBL" id="KAK7461903.1"/>
    </source>
</evidence>
<dbReference type="InterPro" id="IPR034003">
    <property type="entry name" value="ABCG_PDR_2"/>
</dbReference>
<dbReference type="InterPro" id="IPR017871">
    <property type="entry name" value="ABC_transporter-like_CS"/>
</dbReference>
<keyword evidence="6" id="KW-0067">ATP-binding</keyword>
<feature type="transmembrane region" description="Helical" evidence="10">
    <location>
        <begin position="491"/>
        <end position="514"/>
    </location>
</feature>